<feature type="non-terminal residue" evidence="11">
    <location>
        <position position="1"/>
    </location>
</feature>
<keyword evidence="12" id="KW-1185">Reference proteome</keyword>
<dbReference type="InterPro" id="IPR023395">
    <property type="entry name" value="MCP_dom_sf"/>
</dbReference>
<evidence type="ECO:0000313" key="11">
    <source>
        <dbReference type="EMBL" id="GMR35209.1"/>
    </source>
</evidence>
<evidence type="ECO:0000256" key="10">
    <source>
        <dbReference type="RuleBase" id="RU000488"/>
    </source>
</evidence>
<dbReference type="SUPFAM" id="SSF103506">
    <property type="entry name" value="Mitochondrial carrier"/>
    <property type="match status" value="1"/>
</dbReference>
<feature type="non-terminal residue" evidence="11">
    <location>
        <position position="288"/>
    </location>
</feature>
<keyword evidence="6" id="KW-1133">Transmembrane helix</keyword>
<dbReference type="InterPro" id="IPR018108">
    <property type="entry name" value="MCP_transmembrane"/>
</dbReference>
<evidence type="ECO:0000256" key="2">
    <source>
        <dbReference type="ARBA" id="ARBA00006375"/>
    </source>
</evidence>
<keyword evidence="4" id="KW-0677">Repeat</keyword>
<evidence type="ECO:0000256" key="4">
    <source>
        <dbReference type="ARBA" id="ARBA00022737"/>
    </source>
</evidence>
<evidence type="ECO:0000256" key="9">
    <source>
        <dbReference type="PROSITE-ProRule" id="PRU00282"/>
    </source>
</evidence>
<gene>
    <name evidence="11" type="ORF">PMAYCL1PPCAC_05404</name>
</gene>
<evidence type="ECO:0000256" key="1">
    <source>
        <dbReference type="ARBA" id="ARBA00004374"/>
    </source>
</evidence>
<dbReference type="EMBL" id="BTRK01000002">
    <property type="protein sequence ID" value="GMR35209.1"/>
    <property type="molecule type" value="Genomic_DNA"/>
</dbReference>
<evidence type="ECO:0000256" key="8">
    <source>
        <dbReference type="ARBA" id="ARBA00023136"/>
    </source>
</evidence>
<dbReference type="PROSITE" id="PS50920">
    <property type="entry name" value="SOLCAR"/>
    <property type="match status" value="1"/>
</dbReference>
<dbReference type="Proteomes" id="UP001328107">
    <property type="component" value="Unassembled WGS sequence"/>
</dbReference>
<keyword evidence="8 9" id="KW-0472">Membrane</keyword>
<feature type="repeat" description="Solcar" evidence="9">
    <location>
        <begin position="139"/>
        <end position="228"/>
    </location>
</feature>
<keyword evidence="7" id="KW-0496">Mitochondrion</keyword>
<proteinExistence type="inferred from homology"/>
<sequence length="288" mass="31880">RYRSPPRMDRFRDLGIPDWNAEQKQFVVDVVSGVVIVCTSTTKTLIELGHEPFPLSRGKTITRRNAYLLPNAFSYAKQLAQSHPLGWRVLMTGYDAASISVITRLCTIRLGNKCFDVLFPPSVDDDDEELDLDDGQSFWRALRWAIRDSITHTVALIVARPFRVVAIRQIAQLVGGEAKYLNLFGGLRVIITEQGFKGLFAGVVVQLCAELVLIWGCAAVSYLAERALTRVYTGGPRMGFVAALDLPPYDLAEMAYHGTRNMVAVLTPRLGSSLLKPLFSASTVMACV</sequence>
<dbReference type="PANTHER" id="PTHR10780:SF18">
    <property type="entry name" value="LD43650P"/>
    <property type="match status" value="1"/>
</dbReference>
<dbReference type="Gene3D" id="1.50.40.10">
    <property type="entry name" value="Mitochondrial carrier domain"/>
    <property type="match status" value="1"/>
</dbReference>
<name>A0AAN5CAT4_9BILA</name>
<keyword evidence="3 9" id="KW-0812">Transmembrane</keyword>
<comment type="subcellular location">
    <subcellularLocation>
        <location evidence="1">Mitochondrion outer membrane</location>
        <topology evidence="1">Multi-pass membrane protein</topology>
    </subcellularLocation>
</comment>
<dbReference type="Pfam" id="PF00153">
    <property type="entry name" value="Mito_carr"/>
    <property type="match status" value="1"/>
</dbReference>
<dbReference type="PANTHER" id="PTHR10780">
    <property type="entry name" value="MITOCHONDRIAL CARRIER HOMOLOG"/>
    <property type="match status" value="1"/>
</dbReference>
<evidence type="ECO:0000256" key="7">
    <source>
        <dbReference type="ARBA" id="ARBA00023128"/>
    </source>
</evidence>
<evidence type="ECO:0000313" key="12">
    <source>
        <dbReference type="Proteomes" id="UP001328107"/>
    </source>
</evidence>
<evidence type="ECO:0000256" key="3">
    <source>
        <dbReference type="ARBA" id="ARBA00022692"/>
    </source>
</evidence>
<dbReference type="AlphaFoldDB" id="A0AAN5CAT4"/>
<evidence type="ECO:0000256" key="6">
    <source>
        <dbReference type="ARBA" id="ARBA00022989"/>
    </source>
</evidence>
<keyword evidence="10" id="KW-0813">Transport</keyword>
<accession>A0AAN5CAT4</accession>
<protein>
    <submittedName>
        <fullName evidence="11">Uncharacterized protein</fullName>
    </submittedName>
</protein>
<keyword evidence="5" id="KW-1000">Mitochondrion outer membrane</keyword>
<dbReference type="GO" id="GO:0005741">
    <property type="term" value="C:mitochondrial outer membrane"/>
    <property type="evidence" value="ECO:0007669"/>
    <property type="project" value="UniProtKB-SubCell"/>
</dbReference>
<comment type="caution">
    <text evidence="11">The sequence shown here is derived from an EMBL/GenBank/DDBJ whole genome shotgun (WGS) entry which is preliminary data.</text>
</comment>
<comment type="similarity">
    <text evidence="2 10">Belongs to the mitochondrial carrier (TC 2.A.29) family.</text>
</comment>
<evidence type="ECO:0000256" key="5">
    <source>
        <dbReference type="ARBA" id="ARBA00022787"/>
    </source>
</evidence>
<reference evidence="12" key="1">
    <citation type="submission" date="2022-10" db="EMBL/GenBank/DDBJ databases">
        <title>Genome assembly of Pristionchus species.</title>
        <authorList>
            <person name="Yoshida K."/>
            <person name="Sommer R.J."/>
        </authorList>
    </citation>
    <scope>NUCLEOTIDE SEQUENCE [LARGE SCALE GENOMIC DNA]</scope>
    <source>
        <strain evidence="12">RS5460</strain>
    </source>
</reference>
<organism evidence="11 12">
    <name type="scientific">Pristionchus mayeri</name>
    <dbReference type="NCBI Taxonomy" id="1317129"/>
    <lineage>
        <taxon>Eukaryota</taxon>
        <taxon>Metazoa</taxon>
        <taxon>Ecdysozoa</taxon>
        <taxon>Nematoda</taxon>
        <taxon>Chromadorea</taxon>
        <taxon>Rhabditida</taxon>
        <taxon>Rhabditina</taxon>
        <taxon>Diplogasteromorpha</taxon>
        <taxon>Diplogasteroidea</taxon>
        <taxon>Neodiplogasteridae</taxon>
        <taxon>Pristionchus</taxon>
    </lineage>
</organism>